<dbReference type="Proteomes" id="UP000680670">
    <property type="component" value="Unassembled WGS sequence"/>
</dbReference>
<dbReference type="Gene3D" id="3.40.50.11010">
    <property type="match status" value="1"/>
</dbReference>
<organism evidence="4 5">
    <name type="scientific">Siminovitchia terrae</name>
    <name type="common">Bacillus terrae</name>
    <dbReference type="NCBI Taxonomy" id="1914933"/>
    <lineage>
        <taxon>Bacteria</taxon>
        <taxon>Bacillati</taxon>
        <taxon>Bacillota</taxon>
        <taxon>Bacilli</taxon>
        <taxon>Bacillales</taxon>
        <taxon>Bacillaceae</taxon>
        <taxon>Siminovitchia</taxon>
    </lineage>
</organism>
<reference evidence="4 5" key="1">
    <citation type="submission" date="2018-12" db="EMBL/GenBank/DDBJ databases">
        <authorList>
            <person name="Sun L."/>
            <person name="Chen Z."/>
        </authorList>
    </citation>
    <scope>NUCLEOTIDE SEQUENCE [LARGE SCALE GENOMIC DNA]</scope>
    <source>
        <strain evidence="4 5">LMG 29736</strain>
    </source>
</reference>
<evidence type="ECO:0000256" key="1">
    <source>
        <dbReference type="ARBA" id="ARBA00022676"/>
    </source>
</evidence>
<evidence type="ECO:0000313" key="3">
    <source>
        <dbReference type="EMBL" id="GIN95330.1"/>
    </source>
</evidence>
<dbReference type="EMBL" id="BORJ01000002">
    <property type="protein sequence ID" value="GIN95330.1"/>
    <property type="molecule type" value="Genomic_DNA"/>
</dbReference>
<dbReference type="SUPFAM" id="SSF53756">
    <property type="entry name" value="UDP-Glycosyltransferase/glycogen phosphorylase"/>
    <property type="match status" value="1"/>
</dbReference>
<keyword evidence="6" id="KW-1185">Reference proteome</keyword>
<proteinExistence type="predicted"/>
<dbReference type="RefSeq" id="WP_120116983.1">
    <property type="nucleotide sequence ID" value="NZ_BORJ01000002.1"/>
</dbReference>
<dbReference type="Proteomes" id="UP000287296">
    <property type="component" value="Unassembled WGS sequence"/>
</dbReference>
<dbReference type="PANTHER" id="PTHR12526:SF629">
    <property type="entry name" value="TEICHURONIC ACID BIOSYNTHESIS GLYCOSYLTRANSFERASE TUAH-RELATED"/>
    <property type="match status" value="1"/>
</dbReference>
<dbReference type="PANTHER" id="PTHR12526">
    <property type="entry name" value="GLYCOSYLTRANSFERASE"/>
    <property type="match status" value="1"/>
</dbReference>
<accession>A0A429X656</accession>
<dbReference type="AlphaFoldDB" id="A0A429X656"/>
<dbReference type="Gene3D" id="3.40.50.2000">
    <property type="entry name" value="Glycogen Phosphorylase B"/>
    <property type="match status" value="1"/>
</dbReference>
<dbReference type="EMBL" id="QYTW02000016">
    <property type="protein sequence ID" value="RST58859.1"/>
    <property type="molecule type" value="Genomic_DNA"/>
</dbReference>
<gene>
    <name evidence="4" type="ORF">D5F11_015655</name>
    <name evidence="3" type="ORF">J6TS1_12000</name>
</gene>
<dbReference type="GO" id="GO:0016757">
    <property type="term" value="F:glycosyltransferase activity"/>
    <property type="evidence" value="ECO:0007669"/>
    <property type="project" value="UniProtKB-KW"/>
</dbReference>
<keyword evidence="1" id="KW-0328">Glycosyltransferase</keyword>
<reference evidence="3 6" key="2">
    <citation type="submission" date="2021-03" db="EMBL/GenBank/DDBJ databases">
        <title>Antimicrobial resistance genes in bacteria isolated from Japanese honey, and their potential for conferring macrolide and lincosamide resistance in the American foulbrood pathogen Paenibacillus larvae.</title>
        <authorList>
            <person name="Okamoto M."/>
            <person name="Kumagai M."/>
            <person name="Kanamori H."/>
            <person name="Takamatsu D."/>
        </authorList>
    </citation>
    <scope>NUCLEOTIDE SEQUENCE [LARGE SCALE GENOMIC DNA]</scope>
    <source>
        <strain evidence="3 6">J6TS1</strain>
    </source>
</reference>
<protein>
    <submittedName>
        <fullName evidence="4">Glycosyltransferase family 1 protein</fullName>
    </submittedName>
</protein>
<evidence type="ECO:0000313" key="4">
    <source>
        <dbReference type="EMBL" id="RST58859.1"/>
    </source>
</evidence>
<evidence type="ECO:0000256" key="2">
    <source>
        <dbReference type="ARBA" id="ARBA00022679"/>
    </source>
</evidence>
<comment type="caution">
    <text evidence="4">The sequence shown here is derived from an EMBL/GenBank/DDBJ whole genome shotgun (WGS) entry which is preliminary data.</text>
</comment>
<evidence type="ECO:0000313" key="6">
    <source>
        <dbReference type="Proteomes" id="UP000680670"/>
    </source>
</evidence>
<sequence length="607" mass="70909">MRTIVMLSGIPYEYLKHRPQHFATYFARKGYEVLYICITDYNKIDPVHLGNIRDRDSFIDSFFSRNADDVFVIKSSIHSENINDSSLTLLINKINRIYNEKNLIFIAAFPQWITHLQALSKNSKLIYDCLDDWEEFTKDPDMGYSEEIINCERKIASIADLVITSAKRLYVKMSYYNNNIYYLPNGVWNVDFTQQELLPQVPIDLKSINKPIVFFMGAIAKWVDLDLIQFIAELRPEYSFVFVGNLRCDLPKRSNIYFLGSKKYEELPHYLAVSKVCIIPFKVNNLTAAVTPLKIYEYLASSTPVVTTIMPDILELPGTRAATTYNEFVEYIDEFISMNNEKYTVETKMAKKSVELYNWPDLLEPINNMIKRDSYQVENNENVIKNTIRSYKNYKQSFLIKNELLGMYNYLGLYNLSCSLYDFNDETLEIQQHLDYEKLALAHFCSGCIDMSKKLLNMYIENNDKKILQPYVNSLLKEEDFEIFLEIYLLKASGNIYEAIKLADSQIVPEKYQPKLLGLLSGLYLDIGEYDLAFQVALEILAVENELKLEDIFDAYTLKFIIKTFSEQNQYDLAEEFTLTLMQINKEWQQFFVSLLSDVYISKHLVE</sequence>
<dbReference type="OrthoDB" id="9816564at2"/>
<evidence type="ECO:0000313" key="5">
    <source>
        <dbReference type="Proteomes" id="UP000287296"/>
    </source>
</evidence>
<keyword evidence="2 4" id="KW-0808">Transferase</keyword>
<dbReference type="Pfam" id="PF13692">
    <property type="entry name" value="Glyco_trans_1_4"/>
    <property type="match status" value="1"/>
</dbReference>
<name>A0A429X656_SIMTE</name>